<dbReference type="Proteomes" id="UP001268864">
    <property type="component" value="Unassembled WGS sequence"/>
</dbReference>
<comment type="caution">
    <text evidence="1">The sequence shown here is derived from an EMBL/GenBank/DDBJ whole genome shotgun (WGS) entry which is preliminary data.</text>
</comment>
<proteinExistence type="predicted"/>
<reference evidence="1 2" key="1">
    <citation type="submission" date="2022-06" db="EMBL/GenBank/DDBJ databases">
        <title>Halomicroarcula sp. a new haloarchaeum isolate from saline soil.</title>
        <authorList>
            <person name="Strakova D."/>
            <person name="Galisteo C."/>
            <person name="Sanchez-Porro C."/>
            <person name="Ventosa A."/>
        </authorList>
    </citation>
    <scope>NUCLEOTIDE SEQUENCE [LARGE SCALE GENOMIC DNA]</scope>
    <source>
        <strain evidence="1 2">S3CR25-11</strain>
    </source>
</reference>
<evidence type="ECO:0000313" key="1">
    <source>
        <dbReference type="EMBL" id="MDS0282276.1"/>
    </source>
</evidence>
<evidence type="ECO:0000313" key="2">
    <source>
        <dbReference type="Proteomes" id="UP001268864"/>
    </source>
</evidence>
<dbReference type="SUPFAM" id="SSF53649">
    <property type="entry name" value="Alkaline phosphatase-like"/>
    <property type="match status" value="1"/>
</dbReference>
<dbReference type="Gene3D" id="3.40.720.10">
    <property type="entry name" value="Alkaline Phosphatase, subunit A"/>
    <property type="match status" value="1"/>
</dbReference>
<dbReference type="RefSeq" id="WP_310900105.1">
    <property type="nucleotide sequence ID" value="NZ_JAMQOS010000002.1"/>
</dbReference>
<keyword evidence="2" id="KW-1185">Reference proteome</keyword>
<name>A0ABU2FQ06_9EURY</name>
<organism evidence="1 2">
    <name type="scientific">Haloarcula onubensis</name>
    <dbReference type="NCBI Taxonomy" id="2950539"/>
    <lineage>
        <taxon>Archaea</taxon>
        <taxon>Methanobacteriati</taxon>
        <taxon>Methanobacteriota</taxon>
        <taxon>Stenosarchaea group</taxon>
        <taxon>Halobacteria</taxon>
        <taxon>Halobacteriales</taxon>
        <taxon>Haloarculaceae</taxon>
        <taxon>Haloarcula</taxon>
    </lineage>
</organism>
<protein>
    <submittedName>
        <fullName evidence="1">Uncharacterized protein</fullName>
    </submittedName>
</protein>
<accession>A0ABU2FQ06</accession>
<sequence length="306" mass="35459">MYSLSQLKRALGSPNLFFRELNRLYHRRLNSRRFNTAGIDIFDADWDNLLILDACRYDMFEEQHNLDGTLERRLSRASSTQEWLHANFTDRDLRDTVYVTANPQYYRHRDVLGTTFHAVVDVWKEEGWDEELKTVPPEVTTKHAIEAAERYPDKRLLVHYIQPHYPFLTERGQPFDNDQAFLKPDEAGSWNQVMTGELDADANTIWTAYRETLDRTLPSVAELLATLDGKSVVSADHGNMVGERATPFPIREWGHPRGIYTSELVTVPWFVVEGDRRDTVAEEPAERASDVTDELVQDRLEQLGYV</sequence>
<dbReference type="InterPro" id="IPR017850">
    <property type="entry name" value="Alkaline_phosphatase_core_sf"/>
</dbReference>
<dbReference type="EMBL" id="JAMQOS010000002">
    <property type="protein sequence ID" value="MDS0282276.1"/>
    <property type="molecule type" value="Genomic_DNA"/>
</dbReference>
<gene>
    <name evidence="1" type="ORF">NDI86_09070</name>
</gene>